<dbReference type="Gene3D" id="1.20.930.10">
    <property type="entry name" value="Conserved domain common to transcription factors TFIIS, elongin A, CRSP70"/>
    <property type="match status" value="1"/>
</dbReference>
<dbReference type="OrthoDB" id="449066at2759"/>
<dbReference type="InterPro" id="IPR017923">
    <property type="entry name" value="TFIIS_N"/>
</dbReference>
<protein>
    <recommendedName>
        <fullName evidence="3">TFIIS N-terminal domain-containing protein</fullName>
    </recommendedName>
</protein>
<evidence type="ECO:0000313" key="4">
    <source>
        <dbReference type="EMBL" id="OLP88575.1"/>
    </source>
</evidence>
<comment type="caution">
    <text evidence="4">The sequence shown here is derived from an EMBL/GenBank/DDBJ whole genome shotgun (WGS) entry which is preliminary data.</text>
</comment>
<evidence type="ECO:0000259" key="3">
    <source>
        <dbReference type="PROSITE" id="PS51319"/>
    </source>
</evidence>
<comment type="subcellular location">
    <subcellularLocation>
        <location evidence="1">Nucleus</location>
    </subcellularLocation>
</comment>
<evidence type="ECO:0000256" key="1">
    <source>
        <dbReference type="PROSITE-ProRule" id="PRU00649"/>
    </source>
</evidence>
<accession>A0A1Q9D069</accession>
<feature type="compositionally biased region" description="Low complexity" evidence="2">
    <location>
        <begin position="171"/>
        <end position="185"/>
    </location>
</feature>
<evidence type="ECO:0000313" key="5">
    <source>
        <dbReference type="Proteomes" id="UP000186817"/>
    </source>
</evidence>
<gene>
    <name evidence="4" type="ORF">AK812_SmicGene30043</name>
</gene>
<dbReference type="AlphaFoldDB" id="A0A1Q9D069"/>
<sequence>MESRSRSREGDESARGLFQEPCMRQLRIEDCRAVFRSNKAAIHASQSEIKAVCAQLSKALKAEALDSVVLDLLRRLSVYMHPLRGHRMLEYLRHTGAVPLVKAVRRDCGKEVSGFASRLLDSWKAVLIQLQKKQQATATTSASKPCAEFAAAPSSSAARQPESHGKTLLVSSSSSSSASTSSDSEASSKRRTAQTGGRGRVEAQLESYRTRNAALEGEVAGLRAEAQAVKQGLDAEIERLRRELQSKDAQLHRELEVKKRQITSLVLPCEQNKALQTILSSCRAIPRESGSMQLPTAVVSFSHPAPAAPLSANSPANMATPRTTPPQVAAPQIYTASPGLQLRQLRGEPTAVSFASSANTVQPFGSLAFQRMTPRQVWTAAHTPNHPAHP</sequence>
<proteinExistence type="predicted"/>
<dbReference type="InterPro" id="IPR035441">
    <property type="entry name" value="TFIIS/LEDGF_dom_sf"/>
</dbReference>
<dbReference type="SUPFAM" id="SSF47676">
    <property type="entry name" value="Conserved domain common to transcription factors TFIIS, elongin A, CRSP70"/>
    <property type="match status" value="1"/>
</dbReference>
<evidence type="ECO:0000256" key="2">
    <source>
        <dbReference type="SAM" id="MobiDB-lite"/>
    </source>
</evidence>
<organism evidence="4 5">
    <name type="scientific">Symbiodinium microadriaticum</name>
    <name type="common">Dinoflagellate</name>
    <name type="synonym">Zooxanthella microadriatica</name>
    <dbReference type="NCBI Taxonomy" id="2951"/>
    <lineage>
        <taxon>Eukaryota</taxon>
        <taxon>Sar</taxon>
        <taxon>Alveolata</taxon>
        <taxon>Dinophyceae</taxon>
        <taxon>Suessiales</taxon>
        <taxon>Symbiodiniaceae</taxon>
        <taxon>Symbiodinium</taxon>
    </lineage>
</organism>
<feature type="domain" description="TFIIS N-terminal" evidence="3">
    <location>
        <begin position="47"/>
        <end position="130"/>
    </location>
</feature>
<name>A0A1Q9D069_SYMMI</name>
<dbReference type="GO" id="GO:0005634">
    <property type="term" value="C:nucleus"/>
    <property type="evidence" value="ECO:0007669"/>
    <property type="project" value="UniProtKB-SubCell"/>
</dbReference>
<dbReference type="EMBL" id="LSRX01000805">
    <property type="protein sequence ID" value="OLP88575.1"/>
    <property type="molecule type" value="Genomic_DNA"/>
</dbReference>
<feature type="region of interest" description="Disordered" evidence="2">
    <location>
        <begin position="152"/>
        <end position="205"/>
    </location>
</feature>
<reference evidence="4 5" key="1">
    <citation type="submission" date="2016-02" db="EMBL/GenBank/DDBJ databases">
        <title>Genome analysis of coral dinoflagellate symbionts highlights evolutionary adaptations to a symbiotic lifestyle.</title>
        <authorList>
            <person name="Aranda M."/>
            <person name="Li Y."/>
            <person name="Liew Y.J."/>
            <person name="Baumgarten S."/>
            <person name="Simakov O."/>
            <person name="Wilson M."/>
            <person name="Piel J."/>
            <person name="Ashoor H."/>
            <person name="Bougouffa S."/>
            <person name="Bajic V.B."/>
            <person name="Ryu T."/>
            <person name="Ravasi T."/>
            <person name="Bayer T."/>
            <person name="Micklem G."/>
            <person name="Kim H."/>
            <person name="Bhak J."/>
            <person name="Lajeunesse T.C."/>
            <person name="Voolstra C.R."/>
        </authorList>
    </citation>
    <scope>NUCLEOTIDE SEQUENCE [LARGE SCALE GENOMIC DNA]</scope>
    <source>
        <strain evidence="4 5">CCMP2467</strain>
    </source>
</reference>
<keyword evidence="5" id="KW-1185">Reference proteome</keyword>
<keyword evidence="1" id="KW-0539">Nucleus</keyword>
<dbReference type="Proteomes" id="UP000186817">
    <property type="component" value="Unassembled WGS sequence"/>
</dbReference>
<dbReference type="PROSITE" id="PS51319">
    <property type="entry name" value="TFIIS_N"/>
    <property type="match status" value="1"/>
</dbReference>